<name>A0A7R7VW32_ASPCH</name>
<dbReference type="Proteomes" id="UP000637239">
    <property type="component" value="Chromosome 7"/>
</dbReference>
<accession>A0A7R7VW32</accession>
<keyword evidence="1" id="KW-0732">Signal</keyword>
<feature type="signal peptide" evidence="1">
    <location>
        <begin position="1"/>
        <end position="16"/>
    </location>
</feature>
<organism evidence="2 3">
    <name type="scientific">Aspergillus chevalieri</name>
    <name type="common">Eurotium chevalieri</name>
    <dbReference type="NCBI Taxonomy" id="182096"/>
    <lineage>
        <taxon>Eukaryota</taxon>
        <taxon>Fungi</taxon>
        <taxon>Dikarya</taxon>
        <taxon>Ascomycota</taxon>
        <taxon>Pezizomycotina</taxon>
        <taxon>Eurotiomycetes</taxon>
        <taxon>Eurotiomycetidae</taxon>
        <taxon>Eurotiales</taxon>
        <taxon>Aspergillaceae</taxon>
        <taxon>Aspergillus</taxon>
        <taxon>Aspergillus subgen. Aspergillus</taxon>
    </lineage>
</organism>
<dbReference type="RefSeq" id="XP_043140379.1">
    <property type="nucleotide sequence ID" value="XM_043283061.1"/>
</dbReference>
<evidence type="ECO:0000256" key="1">
    <source>
        <dbReference type="SAM" id="SignalP"/>
    </source>
</evidence>
<dbReference type="GeneID" id="66986215"/>
<feature type="chain" id="PRO_5031477281" description="Secreted protein" evidence="1">
    <location>
        <begin position="17"/>
        <end position="80"/>
    </location>
</feature>
<reference evidence="2" key="1">
    <citation type="submission" date="2021-01" db="EMBL/GenBank/DDBJ databases">
        <authorList>
            <consortium name="Aspergillus chevalieri M1 genome sequencing consortium"/>
            <person name="Kazuki M."/>
            <person name="Futagami T."/>
        </authorList>
    </citation>
    <scope>NUCLEOTIDE SEQUENCE</scope>
    <source>
        <strain evidence="2">M1</strain>
    </source>
</reference>
<evidence type="ECO:0000313" key="2">
    <source>
        <dbReference type="EMBL" id="BCR91857.1"/>
    </source>
</evidence>
<evidence type="ECO:0000313" key="3">
    <source>
        <dbReference type="Proteomes" id="UP000637239"/>
    </source>
</evidence>
<sequence length="80" mass="8460">MTQATVACRTVCLAFAVRVLQCLLKLNLRSNQMPSQRVAPPGGGGVTFSFTEVKFFLQGRGGHQLAYVVSISKAATSGAD</sequence>
<dbReference type="EMBL" id="AP024422">
    <property type="protein sequence ID" value="BCR91857.1"/>
    <property type="molecule type" value="Genomic_DNA"/>
</dbReference>
<gene>
    <name evidence="2" type="ORF">ACHE_70700S</name>
</gene>
<keyword evidence="3" id="KW-1185">Reference proteome</keyword>
<protein>
    <recommendedName>
        <fullName evidence="4">Secreted protein</fullName>
    </recommendedName>
</protein>
<reference evidence="2" key="2">
    <citation type="submission" date="2021-02" db="EMBL/GenBank/DDBJ databases">
        <title>Aspergillus chevalieri M1 genome sequence.</title>
        <authorList>
            <person name="Kadooka C."/>
            <person name="Mori K."/>
            <person name="Futagami T."/>
        </authorList>
    </citation>
    <scope>NUCLEOTIDE SEQUENCE</scope>
    <source>
        <strain evidence="2">M1</strain>
    </source>
</reference>
<evidence type="ECO:0008006" key="4">
    <source>
        <dbReference type="Google" id="ProtNLM"/>
    </source>
</evidence>
<proteinExistence type="predicted"/>
<dbReference type="KEGG" id="ache:ACHE_70700S"/>
<dbReference type="AlphaFoldDB" id="A0A7R7VW32"/>